<name>A0A543AZL7_9ACTN</name>
<evidence type="ECO:0000256" key="1">
    <source>
        <dbReference type="ARBA" id="ARBA00022490"/>
    </source>
</evidence>
<protein>
    <submittedName>
        <fullName evidence="13">Glycerol-1-phosphate dehydrogenase [NAD(P)+]</fullName>
    </submittedName>
</protein>
<evidence type="ECO:0000313" key="14">
    <source>
        <dbReference type="Proteomes" id="UP000317043"/>
    </source>
</evidence>
<keyword evidence="10" id="KW-0862">Zinc</keyword>
<organism evidence="13 14">
    <name type="scientific">Stackebrandtia endophytica</name>
    <dbReference type="NCBI Taxonomy" id="1496996"/>
    <lineage>
        <taxon>Bacteria</taxon>
        <taxon>Bacillati</taxon>
        <taxon>Actinomycetota</taxon>
        <taxon>Actinomycetes</taxon>
        <taxon>Glycomycetales</taxon>
        <taxon>Glycomycetaceae</taxon>
        <taxon>Stackebrandtia</taxon>
    </lineage>
</organism>
<keyword evidence="8" id="KW-0594">Phospholipid biosynthesis</keyword>
<sequence>MPLLARTVPSPLVVEVHPGAVAHLGDLLADGRISSGGEVAVVVGPGIGKEAAEQARKGLSQAEIITISAGTHSDALALADKLKSRNFDAVIGIGGGRLIDTVKYASFRQGLPMVSVATSLANDGIASPVASLDRDGHSISYGAHIPIAVIVDLDFVRRAPIRQLRSGVGDAIANLCATADWQLSHIATGEAIDGLAIAASRSGAEAVLRHPGELTDDDFLSTLANAHILGGTAMAIAGTSLPCSGACHEIAHALEEHHPGAATHGEQAGIGGLFATYLRGDLPLFAEMAATMKRHALPRTPSDIGLTVDQFATAVAYAPRTRPGRYTILEHLDLDVSALRARITDFVDDLT</sequence>
<evidence type="ECO:0000256" key="6">
    <source>
        <dbReference type="ARBA" id="ARBA00023027"/>
    </source>
</evidence>
<keyword evidence="3 10" id="KW-0479">Metal-binding</keyword>
<dbReference type="InterPro" id="IPR032837">
    <property type="entry name" value="G1PDH"/>
</dbReference>
<keyword evidence="7" id="KW-0443">Lipid metabolism</keyword>
<dbReference type="InterPro" id="IPR016205">
    <property type="entry name" value="Glycerol_DH"/>
</dbReference>
<keyword evidence="14" id="KW-1185">Reference proteome</keyword>
<evidence type="ECO:0000256" key="4">
    <source>
        <dbReference type="ARBA" id="ARBA00022857"/>
    </source>
</evidence>
<dbReference type="OrthoDB" id="5198708at2"/>
<evidence type="ECO:0000256" key="5">
    <source>
        <dbReference type="ARBA" id="ARBA00023002"/>
    </source>
</evidence>
<evidence type="ECO:0000256" key="10">
    <source>
        <dbReference type="PIRSR" id="PIRSR000112-1"/>
    </source>
</evidence>
<keyword evidence="1" id="KW-0963">Cytoplasm</keyword>
<feature type="binding site" evidence="11">
    <location>
        <position position="123"/>
    </location>
    <ligand>
        <name>glycerol</name>
        <dbReference type="ChEBI" id="CHEBI:17754"/>
    </ligand>
</feature>
<dbReference type="Gene3D" id="1.20.1090.10">
    <property type="entry name" value="Dehydroquinate synthase-like - alpha domain"/>
    <property type="match status" value="1"/>
</dbReference>
<feature type="binding site" evidence="10">
    <location>
        <position position="170"/>
    </location>
    <ligand>
        <name>glycerol</name>
        <dbReference type="ChEBI" id="CHEBI:17754"/>
    </ligand>
</feature>
<dbReference type="GO" id="GO:0016614">
    <property type="term" value="F:oxidoreductase activity, acting on CH-OH group of donors"/>
    <property type="evidence" value="ECO:0007669"/>
    <property type="project" value="InterPro"/>
</dbReference>
<dbReference type="PANTHER" id="PTHR43616:SF5">
    <property type="entry name" value="GLYCEROL DEHYDROGENASE 1"/>
    <property type="match status" value="1"/>
</dbReference>
<dbReference type="Proteomes" id="UP000317043">
    <property type="component" value="Unassembled WGS sequence"/>
</dbReference>
<evidence type="ECO:0000256" key="3">
    <source>
        <dbReference type="ARBA" id="ARBA00022723"/>
    </source>
</evidence>
<comment type="caution">
    <text evidence="13">The sequence shown here is derived from an EMBL/GenBank/DDBJ whole genome shotgun (WGS) entry which is preliminary data.</text>
</comment>
<dbReference type="GO" id="GO:0046872">
    <property type="term" value="F:metal ion binding"/>
    <property type="evidence" value="ECO:0007669"/>
    <property type="project" value="UniProtKB-KW"/>
</dbReference>
<keyword evidence="6 12" id="KW-0520">NAD</keyword>
<comment type="cofactor">
    <cofactor evidence="10">
        <name>Zn(2+)</name>
        <dbReference type="ChEBI" id="CHEBI:29105"/>
    </cofactor>
    <text evidence="10">Binds 1 zinc ion per subunit.</text>
</comment>
<dbReference type="PANTHER" id="PTHR43616">
    <property type="entry name" value="GLYCEROL DEHYDROGENASE"/>
    <property type="match status" value="1"/>
</dbReference>
<keyword evidence="4" id="KW-0521">NADP</keyword>
<dbReference type="CDD" id="cd08174">
    <property type="entry name" value="G1PDH-like"/>
    <property type="match status" value="1"/>
</dbReference>
<dbReference type="Pfam" id="PF13685">
    <property type="entry name" value="Fe-ADH_2"/>
    <property type="match status" value="1"/>
</dbReference>
<evidence type="ECO:0000313" key="13">
    <source>
        <dbReference type="EMBL" id="TQL78011.1"/>
    </source>
</evidence>
<reference evidence="13 14" key="1">
    <citation type="submission" date="2019-06" db="EMBL/GenBank/DDBJ databases">
        <title>Sequencing the genomes of 1000 actinobacteria strains.</title>
        <authorList>
            <person name="Klenk H.-P."/>
        </authorList>
    </citation>
    <scope>NUCLEOTIDE SEQUENCE [LARGE SCALE GENOMIC DNA]</scope>
    <source>
        <strain evidence="13 14">DSM 45928</strain>
    </source>
</reference>
<dbReference type="Gene3D" id="3.40.50.1970">
    <property type="match status" value="1"/>
</dbReference>
<evidence type="ECO:0000256" key="2">
    <source>
        <dbReference type="ARBA" id="ARBA00022516"/>
    </source>
</evidence>
<gene>
    <name evidence="13" type="ORF">FB566_3586</name>
</gene>
<dbReference type="PIRSF" id="PIRSF000112">
    <property type="entry name" value="Glycerol_dehydrogenase"/>
    <property type="match status" value="1"/>
</dbReference>
<proteinExistence type="predicted"/>
<dbReference type="RefSeq" id="WP_142041801.1">
    <property type="nucleotide sequence ID" value="NZ_JBHTGS010000001.1"/>
</dbReference>
<dbReference type="EMBL" id="VFOW01000001">
    <property type="protein sequence ID" value="TQL78011.1"/>
    <property type="molecule type" value="Genomic_DNA"/>
</dbReference>
<dbReference type="GO" id="GO:0008654">
    <property type="term" value="P:phospholipid biosynthetic process"/>
    <property type="evidence" value="ECO:0007669"/>
    <property type="project" value="UniProtKB-KW"/>
</dbReference>
<feature type="binding site" evidence="12">
    <location>
        <begin position="96"/>
        <end position="100"/>
    </location>
    <ligand>
        <name>NAD(+)</name>
        <dbReference type="ChEBI" id="CHEBI:57540"/>
    </ligand>
</feature>
<dbReference type="InParanoid" id="A0A543AZL7"/>
<keyword evidence="5" id="KW-0560">Oxidoreductase</keyword>
<keyword evidence="2" id="KW-0444">Lipid biosynthesis</keyword>
<keyword evidence="9" id="KW-1208">Phospholipid metabolism</keyword>
<evidence type="ECO:0000256" key="12">
    <source>
        <dbReference type="PIRSR" id="PIRSR000112-3"/>
    </source>
</evidence>
<evidence type="ECO:0000256" key="7">
    <source>
        <dbReference type="ARBA" id="ARBA00023098"/>
    </source>
</evidence>
<accession>A0A543AZL7</accession>
<evidence type="ECO:0000256" key="9">
    <source>
        <dbReference type="ARBA" id="ARBA00023264"/>
    </source>
</evidence>
<feature type="binding site" evidence="10">
    <location>
        <position position="264"/>
    </location>
    <ligand>
        <name>glycerol</name>
        <dbReference type="ChEBI" id="CHEBI:17754"/>
    </ligand>
</feature>
<dbReference type="AlphaFoldDB" id="A0A543AZL7"/>
<evidence type="ECO:0000256" key="11">
    <source>
        <dbReference type="PIRSR" id="PIRSR000112-2"/>
    </source>
</evidence>
<dbReference type="SUPFAM" id="SSF56796">
    <property type="entry name" value="Dehydroquinate synthase-like"/>
    <property type="match status" value="1"/>
</dbReference>
<feature type="binding site" evidence="10">
    <location>
        <position position="248"/>
    </location>
    <ligand>
        <name>glycerol</name>
        <dbReference type="ChEBI" id="CHEBI:17754"/>
    </ligand>
</feature>
<feature type="binding site" evidence="12">
    <location>
        <position position="127"/>
    </location>
    <ligand>
        <name>NAD(+)</name>
        <dbReference type="ChEBI" id="CHEBI:57540"/>
    </ligand>
</feature>
<evidence type="ECO:0000256" key="8">
    <source>
        <dbReference type="ARBA" id="ARBA00023209"/>
    </source>
</evidence>